<gene>
    <name evidence="1" type="ORF">SAMN05444388_1062</name>
</gene>
<protein>
    <submittedName>
        <fullName evidence="1">Uncharacterized protein</fullName>
    </submittedName>
</protein>
<dbReference type="Proteomes" id="UP000184112">
    <property type="component" value="Unassembled WGS sequence"/>
</dbReference>
<dbReference type="AlphaFoldDB" id="A0A1M5PQ82"/>
<name>A0A1M5PQ82_FLAJO</name>
<reference evidence="1 2" key="1">
    <citation type="submission" date="2016-11" db="EMBL/GenBank/DDBJ databases">
        <authorList>
            <person name="Jaros S."/>
            <person name="Januszkiewicz K."/>
            <person name="Wedrychowicz H."/>
        </authorList>
    </citation>
    <scope>NUCLEOTIDE SEQUENCE [LARGE SCALE GENOMIC DNA]</scope>
    <source>
        <strain evidence="1 2">DSM 6792</strain>
    </source>
</reference>
<evidence type="ECO:0000313" key="2">
    <source>
        <dbReference type="Proteomes" id="UP000184112"/>
    </source>
</evidence>
<sequence length="290" mass="34173">MNMEKEEDKEKKKQQVLFVSQDYILPFRPLELNHEYSVLYTIEKGDKKETFEQNFSLRRLKPDSSQNEYHFIQIDKISELLVDGKPVDSRAYKVSEKTAELLYPLRIVVNKYGKWVDINSYHKLKERWENQKEAIKELFDGKTFEMLAQNIENAIEDDKSLVGLISGNWFLRAYFNGIHRAYTRKFERERTLYFPVAAEVEDIEFSIVQKVNPYLNDLNEIEVTQTGESESEYLDGNYTARYFLNPNNYIIKDIELECNLQMSSSRKISVSVKDLDRNEIVLDSGISLLI</sequence>
<evidence type="ECO:0000313" key="1">
    <source>
        <dbReference type="EMBL" id="SHH03851.1"/>
    </source>
</evidence>
<accession>A0A1M5PQ82</accession>
<organism evidence="1 2">
    <name type="scientific">Flavobacterium johnsoniae</name>
    <name type="common">Cytophaga johnsonae</name>
    <dbReference type="NCBI Taxonomy" id="986"/>
    <lineage>
        <taxon>Bacteria</taxon>
        <taxon>Pseudomonadati</taxon>
        <taxon>Bacteroidota</taxon>
        <taxon>Flavobacteriia</taxon>
        <taxon>Flavobacteriales</taxon>
        <taxon>Flavobacteriaceae</taxon>
        <taxon>Flavobacterium</taxon>
    </lineage>
</organism>
<proteinExistence type="predicted"/>
<dbReference type="EMBL" id="FQWH01000006">
    <property type="protein sequence ID" value="SHH03851.1"/>
    <property type="molecule type" value="Genomic_DNA"/>
</dbReference>